<feature type="region of interest" description="Disordered" evidence="1">
    <location>
        <begin position="1"/>
        <end position="25"/>
    </location>
</feature>
<evidence type="ECO:0000313" key="3">
    <source>
        <dbReference type="EMBL" id="MCS5719361.1"/>
    </source>
</evidence>
<comment type="caution">
    <text evidence="3">The sequence shown here is derived from an EMBL/GenBank/DDBJ whole genome shotgun (WGS) entry which is preliminary data.</text>
</comment>
<name>A0ABT2GT97_9MICO</name>
<dbReference type="PANTHER" id="PTHR36844">
    <property type="entry name" value="PROTEASE PRSW"/>
    <property type="match status" value="1"/>
</dbReference>
<keyword evidence="3" id="KW-0645">Protease</keyword>
<evidence type="ECO:0000256" key="2">
    <source>
        <dbReference type="SAM" id="Phobius"/>
    </source>
</evidence>
<sequence length="325" mass="35027">MSNELQETSTAPAHPDPAPVPAPAAPHPHHHHGWWWKTLLAGLALWIVTIIVTLFTRNTNLVPTLILLGSFLVPFCVVLFVVERVTGSISTLQLILAFFVGGIFGVLGASLLEFPLQKSFWIYGLVGLIEEFVKGVLLVIIGWRVVPKTAAQGALLGATIGAGFAAFESAGYAFTAAITAQGIDLVSLLQTEVVRAILAPVGHVLWTAVLGAVLFGCAHLRPRFRWSPWILLAFVASALFHALWDSSSEVAAFIALQLNGRAMQELQRGFLTQSVENSVSTLATVLYVVGLVIVSAAGIITLWLILRHFRRAESLWKTNVSVAAS</sequence>
<dbReference type="PANTHER" id="PTHR36844:SF1">
    <property type="entry name" value="PROTEASE PRSW"/>
    <property type="match status" value="1"/>
</dbReference>
<keyword evidence="4" id="KW-1185">Reference proteome</keyword>
<gene>
    <name evidence="3" type="ORF">N1027_14580</name>
</gene>
<accession>A0ABT2GT97</accession>
<keyword evidence="3" id="KW-0378">Hydrolase</keyword>
<feature type="transmembrane region" description="Helical" evidence="2">
    <location>
        <begin position="120"/>
        <end position="141"/>
    </location>
</feature>
<dbReference type="EMBL" id="JANLCM010000002">
    <property type="protein sequence ID" value="MCS5719361.1"/>
    <property type="molecule type" value="Genomic_DNA"/>
</dbReference>
<feature type="transmembrane region" description="Helical" evidence="2">
    <location>
        <begin position="285"/>
        <end position="306"/>
    </location>
</feature>
<dbReference type="InterPro" id="IPR026898">
    <property type="entry name" value="PrsW"/>
</dbReference>
<feature type="transmembrane region" description="Helical" evidence="2">
    <location>
        <begin position="226"/>
        <end position="244"/>
    </location>
</feature>
<feature type="transmembrane region" description="Helical" evidence="2">
    <location>
        <begin position="194"/>
        <end position="214"/>
    </location>
</feature>
<evidence type="ECO:0000256" key="1">
    <source>
        <dbReference type="SAM" id="MobiDB-lite"/>
    </source>
</evidence>
<dbReference type="RefSeq" id="WP_259508858.1">
    <property type="nucleotide sequence ID" value="NZ_JANLCM010000002.1"/>
</dbReference>
<evidence type="ECO:0000313" key="4">
    <source>
        <dbReference type="Proteomes" id="UP001165584"/>
    </source>
</evidence>
<feature type="transmembrane region" description="Helical" evidence="2">
    <location>
        <begin position="94"/>
        <end position="114"/>
    </location>
</feature>
<protein>
    <submittedName>
        <fullName evidence="3">PrsW family intramembrane metalloprotease</fullName>
    </submittedName>
</protein>
<keyword evidence="2" id="KW-1133">Transmembrane helix</keyword>
<dbReference type="GO" id="GO:0008237">
    <property type="term" value="F:metallopeptidase activity"/>
    <property type="evidence" value="ECO:0007669"/>
    <property type="project" value="UniProtKB-KW"/>
</dbReference>
<keyword evidence="2" id="KW-0472">Membrane</keyword>
<keyword evidence="3" id="KW-0482">Metalloprotease</keyword>
<dbReference type="Pfam" id="PF13367">
    <property type="entry name" value="PrsW-protease"/>
    <property type="match status" value="1"/>
</dbReference>
<feature type="transmembrane region" description="Helical" evidence="2">
    <location>
        <begin position="34"/>
        <end position="55"/>
    </location>
</feature>
<dbReference type="Proteomes" id="UP001165584">
    <property type="component" value="Unassembled WGS sequence"/>
</dbReference>
<keyword evidence="2" id="KW-0812">Transmembrane</keyword>
<proteinExistence type="predicted"/>
<organism evidence="3 4">
    <name type="scientific">Herbiconiux aconitum</name>
    <dbReference type="NCBI Taxonomy" id="2970913"/>
    <lineage>
        <taxon>Bacteria</taxon>
        <taxon>Bacillati</taxon>
        <taxon>Actinomycetota</taxon>
        <taxon>Actinomycetes</taxon>
        <taxon>Micrococcales</taxon>
        <taxon>Microbacteriaceae</taxon>
        <taxon>Herbiconiux</taxon>
    </lineage>
</organism>
<reference evidence="3" key="1">
    <citation type="submission" date="2022-08" db="EMBL/GenBank/DDBJ databases">
        <authorList>
            <person name="Deng Y."/>
            <person name="Han X.-F."/>
            <person name="Zhang Y.-Q."/>
        </authorList>
    </citation>
    <scope>NUCLEOTIDE SEQUENCE</scope>
    <source>
        <strain evidence="3">CPCC 205763</strain>
    </source>
</reference>
<feature type="transmembrane region" description="Helical" evidence="2">
    <location>
        <begin position="61"/>
        <end position="82"/>
    </location>
</feature>
<feature type="compositionally biased region" description="Polar residues" evidence="1">
    <location>
        <begin position="1"/>
        <end position="10"/>
    </location>
</feature>
<feature type="transmembrane region" description="Helical" evidence="2">
    <location>
        <begin position="153"/>
        <end position="174"/>
    </location>
</feature>
<feature type="compositionally biased region" description="Pro residues" evidence="1">
    <location>
        <begin position="14"/>
        <end position="25"/>
    </location>
</feature>